<dbReference type="EMBL" id="CCBP010000012">
    <property type="protein sequence ID" value="CDO68414.1"/>
    <property type="molecule type" value="Genomic_DNA"/>
</dbReference>
<gene>
    <name evidence="1" type="ORF">BN946_scf184815.g61</name>
</gene>
<accession>A0A060S819</accession>
<dbReference type="HOGENOM" id="CLU_2623183_0_0_1"/>
<keyword evidence="2" id="KW-1185">Reference proteome</keyword>
<dbReference type="Proteomes" id="UP000029665">
    <property type="component" value="Unassembled WGS sequence"/>
</dbReference>
<comment type="caution">
    <text evidence="1">The sequence shown here is derived from an EMBL/GenBank/DDBJ whole genome shotgun (WGS) entry which is preliminary data.</text>
</comment>
<proteinExistence type="predicted"/>
<protein>
    <submittedName>
        <fullName evidence="1">Uncharacterized protein</fullName>
    </submittedName>
</protein>
<organism evidence="1 2">
    <name type="scientific">Pycnoporus cinnabarinus</name>
    <name type="common">Cinnabar-red polypore</name>
    <name type="synonym">Trametes cinnabarina</name>
    <dbReference type="NCBI Taxonomy" id="5643"/>
    <lineage>
        <taxon>Eukaryota</taxon>
        <taxon>Fungi</taxon>
        <taxon>Dikarya</taxon>
        <taxon>Basidiomycota</taxon>
        <taxon>Agaricomycotina</taxon>
        <taxon>Agaricomycetes</taxon>
        <taxon>Polyporales</taxon>
        <taxon>Polyporaceae</taxon>
        <taxon>Trametes</taxon>
    </lineage>
</organism>
<reference evidence="1" key="1">
    <citation type="submission" date="2014-01" db="EMBL/GenBank/DDBJ databases">
        <title>The genome of the white-rot fungus Pycnoporus cinnabarinus: a basidiomycete model with a versatile arsenal for lignocellulosic biomass breakdown.</title>
        <authorList>
            <person name="Levasseur A."/>
            <person name="Lomascolo A."/>
            <person name="Ruiz-Duenas F.J."/>
            <person name="Uzan E."/>
            <person name="Piumi F."/>
            <person name="Kues U."/>
            <person name="Ram A.F.J."/>
            <person name="Murat C."/>
            <person name="Haon M."/>
            <person name="Benoit I."/>
            <person name="Arfi Y."/>
            <person name="Chevret D."/>
            <person name="Drula E."/>
            <person name="Kwon M.J."/>
            <person name="Gouret P."/>
            <person name="Lesage-Meessen L."/>
            <person name="Lombard V."/>
            <person name="Mariette J."/>
            <person name="Noirot C."/>
            <person name="Park J."/>
            <person name="Patyshakuliyeva A."/>
            <person name="Wieneger R.A.B."/>
            <person name="Wosten H.A.B."/>
            <person name="Martin F."/>
            <person name="Coutinho P.M."/>
            <person name="de Vries R."/>
            <person name="Martinez A.T."/>
            <person name="Klopp C."/>
            <person name="Pontarotti P."/>
            <person name="Henrissat B."/>
            <person name="Record E."/>
        </authorList>
    </citation>
    <scope>NUCLEOTIDE SEQUENCE [LARGE SCALE GENOMIC DNA]</scope>
    <source>
        <strain evidence="1">BRFM137</strain>
    </source>
</reference>
<sequence length="78" mass="8462">MNPTSIDPTLPATEEWEVGRICAYKAVGEERAIAPLVVKSKWLAITQLAFAMAVESNKLCTGDTPIGAVRWDGSDELQ</sequence>
<evidence type="ECO:0000313" key="2">
    <source>
        <dbReference type="Proteomes" id="UP000029665"/>
    </source>
</evidence>
<dbReference type="AlphaFoldDB" id="A0A060S819"/>
<evidence type="ECO:0000313" key="1">
    <source>
        <dbReference type="EMBL" id="CDO68414.1"/>
    </source>
</evidence>
<name>A0A060S819_PYCCI</name>